<gene>
    <name evidence="1" type="ORF">IE4872_PD00956</name>
</gene>
<keyword evidence="1" id="KW-0614">Plasmid</keyword>
<sequence length="261" mass="27515">MTKTGFSDETLMRFADGELDPKTAAEIERAMETDDELVPRVAFFLETRAAAQTALEPLLDEPVPAELTQAIKVMVAKKKAADQGAASVMPFRRRTANDQVVVRRWFTPIAASLTAILGGLGGYLLAQSEEPASAGLHVAGVSASALNEALATVVSGEERQLAGSNQRFRAIATFRDNAQALCREFEVDSPDRSTVVSVACRSGAQWRVAFAVAAAGGSGGYAPASSTDALEAYLSAIDAKPPIEASEEAKALAEIRDGAQK</sequence>
<name>A0A1L5NUB0_9HYPH</name>
<protein>
    <submittedName>
        <fullName evidence="1">Anti-sigma factor protein</fullName>
    </submittedName>
</protein>
<proteinExistence type="predicted"/>
<dbReference type="AlphaFoldDB" id="A0A1L5NUB0"/>
<accession>A0A1L5NUB0</accession>
<dbReference type="OrthoDB" id="7743910at2"/>
<reference evidence="1 2" key="1">
    <citation type="submission" date="2016-09" db="EMBL/GenBank/DDBJ databases">
        <title>The complete genome sequences of Rhizobium gallicum, symbiovars gallicum and phaseoli, symbionts associated to common bean (Phaseolus vulgaris).</title>
        <authorList>
            <person name="Bustos P."/>
            <person name="Santamaria R.I."/>
            <person name="Perez-Carrascal O.M."/>
            <person name="Juarez S."/>
            <person name="Lozano L."/>
            <person name="Martinez-Flores I."/>
            <person name="Martinez-Romero E."/>
            <person name="Cevallos M."/>
            <person name="Romero D."/>
            <person name="Davila G."/>
            <person name="Gonzalez V."/>
        </authorList>
    </citation>
    <scope>NUCLEOTIDE SEQUENCE [LARGE SCALE GENOMIC DNA]</scope>
    <source>
        <strain evidence="1 2">IE4872</strain>
        <plasmid evidence="2">prgalie4872d</plasmid>
    </source>
</reference>
<organism evidence="1 2">
    <name type="scientific">Rhizobium gallicum</name>
    <dbReference type="NCBI Taxonomy" id="56730"/>
    <lineage>
        <taxon>Bacteria</taxon>
        <taxon>Pseudomonadati</taxon>
        <taxon>Pseudomonadota</taxon>
        <taxon>Alphaproteobacteria</taxon>
        <taxon>Hyphomicrobiales</taxon>
        <taxon>Rhizobiaceae</taxon>
        <taxon>Rhizobium/Agrobacterium group</taxon>
        <taxon>Rhizobium</taxon>
    </lineage>
</organism>
<dbReference type="RefSeq" id="WP_074071791.1">
    <property type="nucleotide sequence ID" value="NZ_CP017105.1"/>
</dbReference>
<dbReference type="EMBL" id="CP017105">
    <property type="protein sequence ID" value="APO71485.1"/>
    <property type="molecule type" value="Genomic_DNA"/>
</dbReference>
<dbReference type="Proteomes" id="UP000184749">
    <property type="component" value="Plasmid pRgalIE4872d"/>
</dbReference>
<evidence type="ECO:0000313" key="1">
    <source>
        <dbReference type="EMBL" id="APO71485.1"/>
    </source>
</evidence>
<geneLocation type="plasmid" evidence="2">
    <name>prgalie4872d</name>
</geneLocation>
<evidence type="ECO:0000313" key="2">
    <source>
        <dbReference type="Proteomes" id="UP000184749"/>
    </source>
</evidence>